<feature type="transmembrane region" description="Helical" evidence="2">
    <location>
        <begin position="12"/>
        <end position="30"/>
    </location>
</feature>
<evidence type="ECO:0000313" key="3">
    <source>
        <dbReference type="EMBL" id="KTB37424.1"/>
    </source>
</evidence>
<dbReference type="Proteomes" id="UP000054988">
    <property type="component" value="Unassembled WGS sequence"/>
</dbReference>
<keyword evidence="2" id="KW-1133">Transmembrane helix</keyword>
<feature type="transmembrane region" description="Helical" evidence="2">
    <location>
        <begin position="36"/>
        <end position="57"/>
    </location>
</feature>
<reference evidence="3 4" key="1">
    <citation type="submission" date="2015-12" db="EMBL/GenBank/DDBJ databases">
        <title>Draft genome sequence of Moniliophthora roreri, the causal agent of frosty pod rot of cacao.</title>
        <authorList>
            <person name="Aime M.C."/>
            <person name="Diaz-Valderrama J.R."/>
            <person name="Kijpornyongpan T."/>
            <person name="Phillips-Mora W."/>
        </authorList>
    </citation>
    <scope>NUCLEOTIDE SEQUENCE [LARGE SCALE GENOMIC DNA]</scope>
    <source>
        <strain evidence="3 4">MCA 2952</strain>
    </source>
</reference>
<sequence length="291" mass="31638">MSLSTKYKFSKLYLPVIGGICTIVAALAAFRSNSPAVTVLTAFSGFVSIWAVISPLLNKLSIYRVVREVVRYGAGLAARVQRPVSDVEAGGHPEYELTARPSRTRSRLQITTMLPPPPGRIVRGDDELRSFLRYTSIYQGDSSSAPTDSARLDFGDVMNDFLTSPLPDDLYDEPGRPPLLVYTPPLLNSPSLPDTPLLDFTSPTTSPTMTHLNTPLLQDQAADPKSLPPPDPVSRGTRQGVAPSSDAPTQPRYHAKPLVTSHIDILVGDSDEVGELDELDELDGLMSLQRQ</sequence>
<proteinExistence type="predicted"/>
<accession>A0A0W0FM84</accession>
<protein>
    <submittedName>
        <fullName evidence="3">Uncharacterized protein</fullName>
    </submittedName>
</protein>
<dbReference type="AlphaFoldDB" id="A0A0W0FM84"/>
<dbReference type="EMBL" id="LATX01001849">
    <property type="protein sequence ID" value="KTB37424.1"/>
    <property type="molecule type" value="Genomic_DNA"/>
</dbReference>
<gene>
    <name evidence="3" type="ORF">WG66_10040</name>
</gene>
<evidence type="ECO:0000313" key="4">
    <source>
        <dbReference type="Proteomes" id="UP000054988"/>
    </source>
</evidence>
<feature type="compositionally biased region" description="Polar residues" evidence="1">
    <location>
        <begin position="201"/>
        <end position="217"/>
    </location>
</feature>
<keyword evidence="2" id="KW-0812">Transmembrane</keyword>
<comment type="caution">
    <text evidence="3">The sequence shown here is derived from an EMBL/GenBank/DDBJ whole genome shotgun (WGS) entry which is preliminary data.</text>
</comment>
<feature type="region of interest" description="Disordered" evidence="1">
    <location>
        <begin position="165"/>
        <end position="259"/>
    </location>
</feature>
<evidence type="ECO:0000256" key="2">
    <source>
        <dbReference type="SAM" id="Phobius"/>
    </source>
</evidence>
<organism evidence="3 4">
    <name type="scientific">Moniliophthora roreri</name>
    <name type="common">Frosty pod rot fungus</name>
    <name type="synonym">Monilia roreri</name>
    <dbReference type="NCBI Taxonomy" id="221103"/>
    <lineage>
        <taxon>Eukaryota</taxon>
        <taxon>Fungi</taxon>
        <taxon>Dikarya</taxon>
        <taxon>Basidiomycota</taxon>
        <taxon>Agaricomycotina</taxon>
        <taxon>Agaricomycetes</taxon>
        <taxon>Agaricomycetidae</taxon>
        <taxon>Agaricales</taxon>
        <taxon>Marasmiineae</taxon>
        <taxon>Marasmiaceae</taxon>
        <taxon>Moniliophthora</taxon>
    </lineage>
</organism>
<name>A0A0W0FM84_MONRR</name>
<evidence type="ECO:0000256" key="1">
    <source>
        <dbReference type="SAM" id="MobiDB-lite"/>
    </source>
</evidence>
<keyword evidence="2" id="KW-0472">Membrane</keyword>